<name>A0A7V5J090_UNCKA</name>
<dbReference type="InterPro" id="IPR012754">
    <property type="entry name" value="DNA-dir_RpoC_beta_prime_bact"/>
</dbReference>
<dbReference type="InterPro" id="IPR042102">
    <property type="entry name" value="RNA_pol_Rpb1_3_sf"/>
</dbReference>
<dbReference type="Gene3D" id="2.40.50.100">
    <property type="match status" value="1"/>
</dbReference>
<dbReference type="GO" id="GO:0006351">
    <property type="term" value="P:DNA-templated transcription"/>
    <property type="evidence" value="ECO:0007669"/>
    <property type="project" value="InterPro"/>
</dbReference>
<dbReference type="Pfam" id="PF04997">
    <property type="entry name" value="RNA_pol_Rpb1_1"/>
    <property type="match status" value="1"/>
</dbReference>
<dbReference type="GO" id="GO:0003899">
    <property type="term" value="F:DNA-directed RNA polymerase activity"/>
    <property type="evidence" value="ECO:0007669"/>
    <property type="project" value="UniProtKB-EC"/>
</dbReference>
<dbReference type="Gene3D" id="1.10.1790.20">
    <property type="match status" value="1"/>
</dbReference>
<keyword evidence="1 7" id="KW-0240">DNA-directed RNA polymerase</keyword>
<dbReference type="Pfam" id="PF05000">
    <property type="entry name" value="RNA_pol_Rpb1_4"/>
    <property type="match status" value="1"/>
</dbReference>
<accession>A0A7V5J090</accession>
<dbReference type="InterPro" id="IPR007081">
    <property type="entry name" value="RNA_pol_Rpb1_5"/>
</dbReference>
<evidence type="ECO:0000256" key="1">
    <source>
        <dbReference type="ARBA" id="ARBA00022478"/>
    </source>
</evidence>
<keyword evidence="3 7" id="KW-0548">Nucleotidyltransferase</keyword>
<dbReference type="HAMAP" id="MF_01322">
    <property type="entry name" value="RNApol_bact_RpoC"/>
    <property type="match status" value="1"/>
</dbReference>
<dbReference type="EC" id="2.7.7.6" evidence="7"/>
<dbReference type="EMBL" id="DRNS01000070">
    <property type="protein sequence ID" value="HHH14259.1"/>
    <property type="molecule type" value="Genomic_DNA"/>
</dbReference>
<dbReference type="Gene3D" id="1.10.132.30">
    <property type="match status" value="1"/>
</dbReference>
<evidence type="ECO:0000256" key="5">
    <source>
        <dbReference type="ARBA" id="ARBA00023163"/>
    </source>
</evidence>
<evidence type="ECO:0000313" key="10">
    <source>
        <dbReference type="EMBL" id="HHH14259.1"/>
    </source>
</evidence>
<dbReference type="PANTHER" id="PTHR19376:SF54">
    <property type="entry name" value="DNA-DIRECTED RNA POLYMERASE SUBUNIT BETA"/>
    <property type="match status" value="1"/>
</dbReference>
<proteinExistence type="inferred from homology"/>
<dbReference type="Gene3D" id="1.10.150.390">
    <property type="match status" value="1"/>
</dbReference>
<dbReference type="Pfam" id="PF04983">
    <property type="entry name" value="RNA_pol_Rpb1_3"/>
    <property type="match status" value="1"/>
</dbReference>
<dbReference type="AlphaFoldDB" id="A0A7V5J090"/>
<dbReference type="Gene3D" id="2.40.40.20">
    <property type="match status" value="1"/>
</dbReference>
<dbReference type="Gene3D" id="1.10.40.90">
    <property type="match status" value="1"/>
</dbReference>
<dbReference type="GO" id="GO:0046872">
    <property type="term" value="F:metal ion binding"/>
    <property type="evidence" value="ECO:0007669"/>
    <property type="project" value="UniProtKB-KW"/>
</dbReference>
<dbReference type="SMART" id="SM00663">
    <property type="entry name" value="RPOLA_N"/>
    <property type="match status" value="1"/>
</dbReference>
<evidence type="ECO:0000259" key="9">
    <source>
        <dbReference type="SMART" id="SM00663"/>
    </source>
</evidence>
<dbReference type="NCBIfam" id="TIGR02386">
    <property type="entry name" value="rpoC_TIGR"/>
    <property type="match status" value="1"/>
</dbReference>
<feature type="domain" description="RNA polymerase N-terminal" evidence="9">
    <location>
        <begin position="315"/>
        <end position="595"/>
    </location>
</feature>
<evidence type="ECO:0000256" key="7">
    <source>
        <dbReference type="RuleBase" id="RU004279"/>
    </source>
</evidence>
<evidence type="ECO:0000256" key="4">
    <source>
        <dbReference type="ARBA" id="ARBA00022723"/>
    </source>
</evidence>
<dbReference type="Gene3D" id="6.10.250.2940">
    <property type="match status" value="1"/>
</dbReference>
<dbReference type="SUPFAM" id="SSF64484">
    <property type="entry name" value="beta and beta-prime subunits of DNA dependent RNA-polymerase"/>
    <property type="match status" value="1"/>
</dbReference>
<evidence type="ECO:0000256" key="2">
    <source>
        <dbReference type="ARBA" id="ARBA00022679"/>
    </source>
</evidence>
<comment type="similarity">
    <text evidence="7">Belongs to the RNA polymerase beta' chain family.</text>
</comment>
<dbReference type="GO" id="GO:0000428">
    <property type="term" value="C:DNA-directed RNA polymerase complex"/>
    <property type="evidence" value="ECO:0007669"/>
    <property type="project" value="UniProtKB-KW"/>
</dbReference>
<keyword evidence="5 7" id="KW-0804">Transcription</keyword>
<dbReference type="PANTHER" id="PTHR19376">
    <property type="entry name" value="DNA-DIRECTED RNA POLYMERASE"/>
    <property type="match status" value="1"/>
</dbReference>
<dbReference type="Pfam" id="PF04998">
    <property type="entry name" value="RNA_pol_Rpb1_5"/>
    <property type="match status" value="1"/>
</dbReference>
<feature type="non-terminal residue" evidence="10">
    <location>
        <position position="1207"/>
    </location>
</feature>
<dbReference type="InterPro" id="IPR000722">
    <property type="entry name" value="RNA_pol_asu"/>
</dbReference>
<sequence>MLDLTELLNIDALGISLASSEDIKNWSYGEVTKPETINYRSFKPERDGLFDERIFGPVQDFACACGKYKGHRYKGVRCDKCGVEVTHSRVRRERMGHIELAAPVVHVWYFKGIPSKIALLTGIAPKNLEAIIYFSSFIILEMDDAKKEEVLKKIDEEVAKVPARVEERIKAQIEEVKKQLEEDIKNIKAKNKEKKEKELRMKAGQKIKRLENKINKEIQKEEKEVLKTKNKIQSMEKYSVMADSEYYSMQDYIDEFARVGIGAEAIQEILEQIDLVKLAAKLKETISNSKGQILLKTTKRLRLVEGFRRANIKPSWMILSVLPVIPPDLRPMVQLDGGRFATSDLNDLYRRVINRNNRLKKLISIGAPAIITRNEKRMLQEAVDALIDASKSRRTNRLSRGSKQLKSLSDMIKGKQGRFRGNLLGKRVDYSGRAVIVVGPELKINECGLPKKMAVELYKPFILRELIVNGSAPNIKTARIMINDQDPRVFDVLEKVVKERPVLLNRAPTLHKLGIQGFYPKLIEGNAIRLHPLVCSGFNADFDGDQMAVHLPLSENSIREIKTTMMATNNFLKPAAGEFLALATRDLYLGTYYITKMESEKKPQEGKVYTKEEALYAHQLGELNIEEPIYLYDKKAKDQKIITSVGRIIFNNILPKGFPYLNEVIEKKRFKDLAIEIHEKYGQEETARFLDEAKKLGFGYATISGLSVSVTDVKMIKEREKIIAEAEKKITEIEQNYLMGLITEKELETLSNKVWLDATDKLDVLTWNNLPEDNPLKIMVTAGAGKASQAQVKQIAGMKGLVMDPSGKLVPLPIRSNYRIGLSGFEIFTAAKGARKGLTDKGLKTASAGYLSRRLVDVAQDVIVREQDCGIKEGRVITKEDNTALATYTERIVGRYPAKDIKDSKGKVIVKANELITKELAEKIEKAKIEEIEIRSPTTCKTKYGICAKCYGLDLSTQEEVKVGTAVGIIAAQAIGEPGTQLTMKTFHKGGIAGQDITMGLPRVEEIFEARTPKASAIISEITGKVSIEVDKETGKTTITVTALDKNADVQEVKYEVDPLAEVLVKDGQLVSIGDDLTNGHKNLNDLFSLVGKEQTQEYIINQIQSVYAFQGVLLDDKHVEVIVRQMFNKVIVTEIGDTDFVPNEILSVDRFTEVNEKVVAEGGIPAKAKIALLGISKSALNTDSFLSAASFQETTRVLADAATSGS</sequence>
<keyword evidence="8" id="KW-0175">Coiled coil</keyword>
<dbReference type="Proteomes" id="UP000886106">
    <property type="component" value="Unassembled WGS sequence"/>
</dbReference>
<dbReference type="CDD" id="cd02655">
    <property type="entry name" value="RNAP_beta'_C"/>
    <property type="match status" value="1"/>
</dbReference>
<comment type="catalytic activity">
    <reaction evidence="6 7">
        <text>RNA(n) + a ribonucleoside 5'-triphosphate = RNA(n+1) + diphosphate</text>
        <dbReference type="Rhea" id="RHEA:21248"/>
        <dbReference type="Rhea" id="RHEA-COMP:14527"/>
        <dbReference type="Rhea" id="RHEA-COMP:17342"/>
        <dbReference type="ChEBI" id="CHEBI:33019"/>
        <dbReference type="ChEBI" id="CHEBI:61557"/>
        <dbReference type="ChEBI" id="CHEBI:140395"/>
        <dbReference type="EC" id="2.7.7.6"/>
    </reaction>
</comment>
<dbReference type="Pfam" id="PF00623">
    <property type="entry name" value="RNA_pol_Rpb1_2"/>
    <property type="match status" value="2"/>
</dbReference>
<dbReference type="Gene3D" id="1.10.274.100">
    <property type="entry name" value="RNA polymerase Rpb1, domain 3"/>
    <property type="match status" value="2"/>
</dbReference>
<dbReference type="InterPro" id="IPR007066">
    <property type="entry name" value="RNA_pol_Rpb1_3"/>
</dbReference>
<keyword evidence="2 7" id="KW-0808">Transferase</keyword>
<comment type="caution">
    <text evidence="10">The sequence shown here is derived from an EMBL/GenBank/DDBJ whole genome shotgun (WGS) entry which is preliminary data.</text>
</comment>
<dbReference type="GO" id="GO:0003677">
    <property type="term" value="F:DNA binding"/>
    <property type="evidence" value="ECO:0007669"/>
    <property type="project" value="InterPro"/>
</dbReference>
<dbReference type="InterPro" id="IPR044893">
    <property type="entry name" value="RNA_pol_Rpb1_clamp_domain"/>
</dbReference>
<dbReference type="CDD" id="cd01609">
    <property type="entry name" value="RNAP_beta'_N"/>
    <property type="match status" value="1"/>
</dbReference>
<organism evidence="10">
    <name type="scientific">candidate division WWE3 bacterium</name>
    <dbReference type="NCBI Taxonomy" id="2053526"/>
    <lineage>
        <taxon>Bacteria</taxon>
        <taxon>Katanobacteria</taxon>
    </lineage>
</organism>
<keyword evidence="4" id="KW-0479">Metal-binding</keyword>
<protein>
    <recommendedName>
        <fullName evidence="7">DNA-directed RNA polymerase subunit</fullName>
        <ecNumber evidence="7">2.7.7.6</ecNumber>
    </recommendedName>
</protein>
<dbReference type="Gene3D" id="4.10.860.120">
    <property type="entry name" value="RNA polymerase II, clamp domain"/>
    <property type="match status" value="1"/>
</dbReference>
<dbReference type="InterPro" id="IPR006592">
    <property type="entry name" value="RNA_pol_N"/>
</dbReference>
<feature type="coiled-coil region" evidence="8">
    <location>
        <begin position="163"/>
        <end position="238"/>
    </location>
</feature>
<evidence type="ECO:0000256" key="6">
    <source>
        <dbReference type="ARBA" id="ARBA00048552"/>
    </source>
</evidence>
<dbReference type="InterPro" id="IPR007080">
    <property type="entry name" value="RNA_pol_Rpb1_1"/>
</dbReference>
<evidence type="ECO:0000256" key="8">
    <source>
        <dbReference type="SAM" id="Coils"/>
    </source>
</evidence>
<gene>
    <name evidence="10" type="primary">rpoC</name>
    <name evidence="10" type="ORF">ENJ78_00950</name>
</gene>
<comment type="function">
    <text evidence="7">DNA-dependent RNA polymerase catalyzes the transcription of DNA into RNA using the four ribonucleoside triphosphates as substrates.</text>
</comment>
<evidence type="ECO:0000256" key="3">
    <source>
        <dbReference type="ARBA" id="ARBA00022695"/>
    </source>
</evidence>
<dbReference type="InterPro" id="IPR045867">
    <property type="entry name" value="DNA-dir_RpoC_beta_prime"/>
</dbReference>
<dbReference type="InterPro" id="IPR038120">
    <property type="entry name" value="Rpb1_funnel_sf"/>
</dbReference>
<dbReference type="InterPro" id="IPR007083">
    <property type="entry name" value="RNA_pol_Rpb1_4"/>
</dbReference>
<reference evidence="10" key="1">
    <citation type="journal article" date="2020" name="mSystems">
        <title>Genome- and Community-Level Interaction Insights into Carbon Utilization and Element Cycling Functions of Hydrothermarchaeota in Hydrothermal Sediment.</title>
        <authorList>
            <person name="Zhou Z."/>
            <person name="Liu Y."/>
            <person name="Xu W."/>
            <person name="Pan J."/>
            <person name="Luo Z.H."/>
            <person name="Li M."/>
        </authorList>
    </citation>
    <scope>NUCLEOTIDE SEQUENCE [LARGE SCALE GENOMIC DNA]</scope>
    <source>
        <strain evidence="10">HyVt-517</strain>
    </source>
</reference>